<organism evidence="1 2">
    <name type="scientific">Elysia crispata</name>
    <name type="common">lettuce slug</name>
    <dbReference type="NCBI Taxonomy" id="231223"/>
    <lineage>
        <taxon>Eukaryota</taxon>
        <taxon>Metazoa</taxon>
        <taxon>Spiralia</taxon>
        <taxon>Lophotrochozoa</taxon>
        <taxon>Mollusca</taxon>
        <taxon>Gastropoda</taxon>
        <taxon>Heterobranchia</taxon>
        <taxon>Euthyneura</taxon>
        <taxon>Panpulmonata</taxon>
        <taxon>Sacoglossa</taxon>
        <taxon>Placobranchoidea</taxon>
        <taxon>Plakobranchidae</taxon>
        <taxon>Elysia</taxon>
    </lineage>
</organism>
<name>A0AAE1AU79_9GAST</name>
<dbReference type="AlphaFoldDB" id="A0AAE1AU79"/>
<accession>A0AAE1AU79</accession>
<protein>
    <submittedName>
        <fullName evidence="1">Uncharacterized protein</fullName>
    </submittedName>
</protein>
<dbReference type="EMBL" id="JAWDGP010001143">
    <property type="protein sequence ID" value="KAK3794124.1"/>
    <property type="molecule type" value="Genomic_DNA"/>
</dbReference>
<dbReference type="Proteomes" id="UP001283361">
    <property type="component" value="Unassembled WGS sequence"/>
</dbReference>
<keyword evidence="2" id="KW-1185">Reference proteome</keyword>
<evidence type="ECO:0000313" key="2">
    <source>
        <dbReference type="Proteomes" id="UP001283361"/>
    </source>
</evidence>
<sequence length="68" mass="7587">MAQTVSLILITKCEIKTRFLEYDQLDMSELSSAMAISQVIFIGHFQAGTRVDPPWADGVLGDVRAWQS</sequence>
<reference evidence="1" key="1">
    <citation type="journal article" date="2023" name="G3 (Bethesda)">
        <title>A reference genome for the long-term kleptoplast-retaining sea slug Elysia crispata morphotype clarki.</title>
        <authorList>
            <person name="Eastman K.E."/>
            <person name="Pendleton A.L."/>
            <person name="Shaikh M.A."/>
            <person name="Suttiyut T."/>
            <person name="Ogas R."/>
            <person name="Tomko P."/>
            <person name="Gavelis G."/>
            <person name="Widhalm J.R."/>
            <person name="Wisecaver J.H."/>
        </authorList>
    </citation>
    <scope>NUCLEOTIDE SEQUENCE</scope>
    <source>
        <strain evidence="1">ECLA1</strain>
    </source>
</reference>
<comment type="caution">
    <text evidence="1">The sequence shown here is derived from an EMBL/GenBank/DDBJ whole genome shotgun (WGS) entry which is preliminary data.</text>
</comment>
<gene>
    <name evidence="1" type="ORF">RRG08_042938</name>
</gene>
<evidence type="ECO:0000313" key="1">
    <source>
        <dbReference type="EMBL" id="KAK3794124.1"/>
    </source>
</evidence>
<proteinExistence type="predicted"/>